<feature type="signal peptide" evidence="2">
    <location>
        <begin position="1"/>
        <end position="24"/>
    </location>
</feature>
<proteinExistence type="predicted"/>
<feature type="compositionally biased region" description="Low complexity" evidence="1">
    <location>
        <begin position="118"/>
        <end position="137"/>
    </location>
</feature>
<gene>
    <name evidence="4" type="ORF">N803_04195</name>
</gene>
<evidence type="ECO:0000256" key="2">
    <source>
        <dbReference type="SAM" id="SignalP"/>
    </source>
</evidence>
<dbReference type="EMBL" id="AVPK01000009">
    <property type="protein sequence ID" value="KGN36677.1"/>
    <property type="molecule type" value="Genomic_DNA"/>
</dbReference>
<protein>
    <recommendedName>
        <fullName evidence="3">ARB-07466-like C-terminal domain-containing protein</fullName>
    </recommendedName>
</protein>
<keyword evidence="5" id="KW-1185">Reference proteome</keyword>
<keyword evidence="2" id="KW-0732">Signal</keyword>
<accession>A0A0A0JKU1</accession>
<sequence length="254" mass="25484">MSRPTVVKGLVGLGLATSVAAAVAVPVEAAPEQIELGGQTSALMLAGRAQAAENSTSRSATRTPAAGSAAAEVAVSAPAAAVSGKVAAGPTGVSAVAKPKPKPKPTPTPTPEEKTSESSDSSSSSSSSSSTRSTSVPSGIGSGAYVGWCSDKGLGRNASTVCSAVRSNFGISNIGGYRAGAGDHGTGRAVDVMVSGSTGDAVARWAINNMSRLNITYVIWKQRIWLAGASSWRSMEDRGSATANHYDHVHISVE</sequence>
<feature type="compositionally biased region" description="Low complexity" evidence="1">
    <location>
        <begin position="55"/>
        <end position="71"/>
    </location>
</feature>
<evidence type="ECO:0000259" key="3">
    <source>
        <dbReference type="Pfam" id="PF26571"/>
    </source>
</evidence>
<dbReference type="InterPro" id="IPR058593">
    <property type="entry name" value="ARB_07466-like_C"/>
</dbReference>
<name>A0A0A0JKU1_9MICO</name>
<evidence type="ECO:0000256" key="1">
    <source>
        <dbReference type="SAM" id="MobiDB-lite"/>
    </source>
</evidence>
<evidence type="ECO:0000313" key="4">
    <source>
        <dbReference type="EMBL" id="KGN36677.1"/>
    </source>
</evidence>
<dbReference type="STRING" id="1385521.N803_04195"/>
<feature type="region of interest" description="Disordered" evidence="1">
    <location>
        <begin position="88"/>
        <end position="137"/>
    </location>
</feature>
<feature type="region of interest" description="Disordered" evidence="1">
    <location>
        <begin position="49"/>
        <end position="71"/>
    </location>
</feature>
<dbReference type="eggNOG" id="COG1388">
    <property type="taxonomic scope" value="Bacteria"/>
</dbReference>
<dbReference type="Pfam" id="PF26571">
    <property type="entry name" value="VldE"/>
    <property type="match status" value="1"/>
</dbReference>
<organism evidence="4 5">
    <name type="scientific">Knoellia subterranea KCTC 19937</name>
    <dbReference type="NCBI Taxonomy" id="1385521"/>
    <lineage>
        <taxon>Bacteria</taxon>
        <taxon>Bacillati</taxon>
        <taxon>Actinomycetota</taxon>
        <taxon>Actinomycetes</taxon>
        <taxon>Micrococcales</taxon>
        <taxon>Intrasporangiaceae</taxon>
        <taxon>Knoellia</taxon>
    </lineage>
</organism>
<reference evidence="4 5" key="1">
    <citation type="submission" date="2013-08" db="EMBL/GenBank/DDBJ databases">
        <title>The genome sequence of Knoellia subterranea.</title>
        <authorList>
            <person name="Zhu W."/>
            <person name="Wang G."/>
        </authorList>
    </citation>
    <scope>NUCLEOTIDE SEQUENCE [LARGE SCALE GENOMIC DNA]</scope>
    <source>
        <strain evidence="4 5">KCTC 19937</strain>
    </source>
</reference>
<feature type="chain" id="PRO_5039472457" description="ARB-07466-like C-terminal domain-containing protein" evidence="2">
    <location>
        <begin position="25"/>
        <end position="254"/>
    </location>
</feature>
<feature type="domain" description="ARB-07466-like C-terminal" evidence="3">
    <location>
        <begin position="152"/>
        <end position="246"/>
    </location>
</feature>
<comment type="caution">
    <text evidence="4">The sequence shown here is derived from an EMBL/GenBank/DDBJ whole genome shotgun (WGS) entry which is preliminary data.</text>
</comment>
<dbReference type="Proteomes" id="UP000030011">
    <property type="component" value="Unassembled WGS sequence"/>
</dbReference>
<evidence type="ECO:0000313" key="5">
    <source>
        <dbReference type="Proteomes" id="UP000030011"/>
    </source>
</evidence>
<dbReference type="AlphaFoldDB" id="A0A0A0JKU1"/>